<proteinExistence type="predicted"/>
<evidence type="ECO:0000313" key="3">
    <source>
        <dbReference type="Proteomes" id="UP001187471"/>
    </source>
</evidence>
<feature type="region of interest" description="Disordered" evidence="1">
    <location>
        <begin position="13"/>
        <end position="40"/>
    </location>
</feature>
<evidence type="ECO:0000313" key="2">
    <source>
        <dbReference type="EMBL" id="KAK2993663.1"/>
    </source>
</evidence>
<gene>
    <name evidence="2" type="ORF">RJ640_009478</name>
</gene>
<protein>
    <submittedName>
        <fullName evidence="2">Uncharacterized protein</fullName>
    </submittedName>
</protein>
<reference evidence="2" key="1">
    <citation type="submission" date="2022-12" db="EMBL/GenBank/DDBJ databases">
        <title>Draft genome assemblies for two species of Escallonia (Escalloniales).</title>
        <authorList>
            <person name="Chanderbali A."/>
            <person name="Dervinis C."/>
            <person name="Anghel I."/>
            <person name="Soltis D."/>
            <person name="Soltis P."/>
            <person name="Zapata F."/>
        </authorList>
    </citation>
    <scope>NUCLEOTIDE SEQUENCE</scope>
    <source>
        <strain evidence="2">UCBG92.1500</strain>
        <tissue evidence="2">Leaf</tissue>
    </source>
</reference>
<comment type="caution">
    <text evidence="2">The sequence shown here is derived from an EMBL/GenBank/DDBJ whole genome shotgun (WGS) entry which is preliminary data.</text>
</comment>
<sequence>MAVDPMEVELDMVTEEEVDLDGMASSKDKGKVTSKDKGNRRVWTPIEEQTSMDIMEECVKEGRKSESGFRAGTSSHIEKQMEEKLPGCNLLATPHIKSKYKGVKENVLFGDRYAWIIWLWMKRDTAFC</sequence>
<dbReference type="PANTHER" id="PTHR46250">
    <property type="entry name" value="MYB/SANT-LIKE DNA-BINDING DOMAIN PROTEIN-RELATED"/>
    <property type="match status" value="1"/>
</dbReference>
<accession>A0AA88RPE6</accession>
<organism evidence="2 3">
    <name type="scientific">Escallonia rubra</name>
    <dbReference type="NCBI Taxonomy" id="112253"/>
    <lineage>
        <taxon>Eukaryota</taxon>
        <taxon>Viridiplantae</taxon>
        <taxon>Streptophyta</taxon>
        <taxon>Embryophyta</taxon>
        <taxon>Tracheophyta</taxon>
        <taxon>Spermatophyta</taxon>
        <taxon>Magnoliopsida</taxon>
        <taxon>eudicotyledons</taxon>
        <taxon>Gunneridae</taxon>
        <taxon>Pentapetalae</taxon>
        <taxon>asterids</taxon>
        <taxon>campanulids</taxon>
        <taxon>Escalloniales</taxon>
        <taxon>Escalloniaceae</taxon>
        <taxon>Escallonia</taxon>
    </lineage>
</organism>
<dbReference type="EMBL" id="JAVXUO010000287">
    <property type="protein sequence ID" value="KAK2993663.1"/>
    <property type="molecule type" value="Genomic_DNA"/>
</dbReference>
<name>A0AA88RPE6_9ASTE</name>
<evidence type="ECO:0000256" key="1">
    <source>
        <dbReference type="SAM" id="MobiDB-lite"/>
    </source>
</evidence>
<dbReference type="PANTHER" id="PTHR46250:SF15">
    <property type="entry name" value="OS01G0523800 PROTEIN"/>
    <property type="match status" value="1"/>
</dbReference>
<dbReference type="AlphaFoldDB" id="A0AA88RPE6"/>
<keyword evidence="3" id="KW-1185">Reference proteome</keyword>
<dbReference type="Proteomes" id="UP001187471">
    <property type="component" value="Unassembled WGS sequence"/>
</dbReference>
<feature type="compositionally biased region" description="Basic and acidic residues" evidence="1">
    <location>
        <begin position="26"/>
        <end position="39"/>
    </location>
</feature>